<accession>A0A8X6YUA0</accession>
<feature type="region of interest" description="Disordered" evidence="1">
    <location>
        <begin position="66"/>
        <end position="86"/>
    </location>
</feature>
<dbReference type="EMBL" id="BMAV01023043">
    <property type="protein sequence ID" value="GFY78518.1"/>
    <property type="molecule type" value="Genomic_DNA"/>
</dbReference>
<name>A0A8X6YUA0_9ARAC</name>
<proteinExistence type="predicted"/>
<dbReference type="AlphaFoldDB" id="A0A8X6YUA0"/>
<sequence>MEIILTGEKPTCQRSRWSPFIEKSKVEKQIDEEIIRELFTCHLSRHLLWKKKKDGLSIDYRKLSKKVNKDSSAGTTGHNPTVDVRSNPQMALIVTGRKVSGRKVKVWMCQEADV</sequence>
<comment type="caution">
    <text evidence="2">The sequence shown here is derived from an EMBL/GenBank/DDBJ whole genome shotgun (WGS) entry which is preliminary data.</text>
</comment>
<dbReference type="Proteomes" id="UP000886998">
    <property type="component" value="Unassembled WGS sequence"/>
</dbReference>
<feature type="compositionally biased region" description="Polar residues" evidence="1">
    <location>
        <begin position="70"/>
        <end position="86"/>
    </location>
</feature>
<evidence type="ECO:0000313" key="2">
    <source>
        <dbReference type="EMBL" id="GFY78518.1"/>
    </source>
</evidence>
<evidence type="ECO:0000313" key="3">
    <source>
        <dbReference type="Proteomes" id="UP000886998"/>
    </source>
</evidence>
<reference evidence="2" key="1">
    <citation type="submission" date="2020-08" db="EMBL/GenBank/DDBJ databases">
        <title>Multicomponent nature underlies the extraordinary mechanical properties of spider dragline silk.</title>
        <authorList>
            <person name="Kono N."/>
            <person name="Nakamura H."/>
            <person name="Mori M."/>
            <person name="Yoshida Y."/>
            <person name="Ohtoshi R."/>
            <person name="Malay A.D."/>
            <person name="Moran D.A.P."/>
            <person name="Tomita M."/>
            <person name="Numata K."/>
            <person name="Arakawa K."/>
        </authorList>
    </citation>
    <scope>NUCLEOTIDE SEQUENCE</scope>
</reference>
<keyword evidence="3" id="KW-1185">Reference proteome</keyword>
<organism evidence="2 3">
    <name type="scientific">Trichonephila inaurata madagascariensis</name>
    <dbReference type="NCBI Taxonomy" id="2747483"/>
    <lineage>
        <taxon>Eukaryota</taxon>
        <taxon>Metazoa</taxon>
        <taxon>Ecdysozoa</taxon>
        <taxon>Arthropoda</taxon>
        <taxon>Chelicerata</taxon>
        <taxon>Arachnida</taxon>
        <taxon>Araneae</taxon>
        <taxon>Araneomorphae</taxon>
        <taxon>Entelegynae</taxon>
        <taxon>Araneoidea</taxon>
        <taxon>Nephilidae</taxon>
        <taxon>Trichonephila</taxon>
        <taxon>Trichonephila inaurata</taxon>
    </lineage>
</organism>
<gene>
    <name evidence="2" type="ORF">TNIN_198771</name>
</gene>
<evidence type="ECO:0000256" key="1">
    <source>
        <dbReference type="SAM" id="MobiDB-lite"/>
    </source>
</evidence>
<protein>
    <submittedName>
        <fullName evidence="2">Uncharacterized protein</fullName>
    </submittedName>
</protein>